<comment type="caution">
    <text evidence="1">The sequence shown here is derived from an EMBL/GenBank/DDBJ whole genome shotgun (WGS) entry which is preliminary data.</text>
</comment>
<evidence type="ECO:0000313" key="1">
    <source>
        <dbReference type="EMBL" id="KAF4040859.1"/>
    </source>
</evidence>
<dbReference type="EMBL" id="JAACNO010002027">
    <property type="protein sequence ID" value="KAF4136029.1"/>
    <property type="molecule type" value="Genomic_DNA"/>
</dbReference>
<dbReference type="Proteomes" id="UP000704712">
    <property type="component" value="Unassembled WGS sequence"/>
</dbReference>
<proteinExistence type="predicted"/>
<protein>
    <submittedName>
        <fullName evidence="1">Uncharacterized protein</fullName>
    </submittedName>
</protein>
<reference evidence="1" key="1">
    <citation type="submission" date="2020-04" db="EMBL/GenBank/DDBJ databases">
        <title>Hybrid Assembly of Korean Phytophthora infestans isolates.</title>
        <authorList>
            <person name="Prokchorchik M."/>
            <person name="Lee Y."/>
            <person name="Seo J."/>
            <person name="Cho J.-H."/>
            <person name="Park Y.-E."/>
            <person name="Jang D.-C."/>
            <person name="Im J.-S."/>
            <person name="Choi J.-G."/>
            <person name="Park H.-J."/>
            <person name="Lee G.-B."/>
            <person name="Lee Y.-G."/>
            <person name="Hong S.-Y."/>
            <person name="Cho K."/>
            <person name="Sohn K.H."/>
        </authorList>
    </citation>
    <scope>NUCLEOTIDE SEQUENCE</scope>
    <source>
        <strain evidence="1">KR_1_A1</strain>
        <strain evidence="2">KR_2_A2</strain>
    </source>
</reference>
<name>A0A833TDS9_PHYIN</name>
<evidence type="ECO:0000313" key="2">
    <source>
        <dbReference type="EMBL" id="KAF4136029.1"/>
    </source>
</evidence>
<keyword evidence="3" id="KW-1185">Reference proteome</keyword>
<dbReference type="AlphaFoldDB" id="A0A833TDS9"/>
<dbReference type="Proteomes" id="UP000602510">
    <property type="component" value="Unassembled WGS sequence"/>
</dbReference>
<dbReference type="EMBL" id="WSZM01000135">
    <property type="protein sequence ID" value="KAF4040859.1"/>
    <property type="molecule type" value="Genomic_DNA"/>
</dbReference>
<organism evidence="1 3">
    <name type="scientific">Phytophthora infestans</name>
    <name type="common">Potato late blight agent</name>
    <name type="synonym">Botrytis infestans</name>
    <dbReference type="NCBI Taxonomy" id="4787"/>
    <lineage>
        <taxon>Eukaryota</taxon>
        <taxon>Sar</taxon>
        <taxon>Stramenopiles</taxon>
        <taxon>Oomycota</taxon>
        <taxon>Peronosporomycetes</taxon>
        <taxon>Peronosporales</taxon>
        <taxon>Peronosporaceae</taxon>
        <taxon>Phytophthora</taxon>
    </lineage>
</organism>
<gene>
    <name evidence="1" type="ORF">GN244_ATG06901</name>
    <name evidence="2" type="ORF">GN958_ATG14775</name>
</gene>
<sequence>MHTTGAELTDPYRSAMLEHTLPTTWRSKLASWRGKRPFIPTRELKEKAIAEEKFWHNSSTP</sequence>
<accession>A0A833TDS9</accession>
<evidence type="ECO:0000313" key="3">
    <source>
        <dbReference type="Proteomes" id="UP000602510"/>
    </source>
</evidence>